<protein>
    <recommendedName>
        <fullName evidence="12">Cytochrome P450 monooxygenase</fullName>
    </recommendedName>
</protein>
<keyword evidence="5 9" id="KW-0560">Oxidoreductase</keyword>
<comment type="similarity">
    <text evidence="2 9">Belongs to the cytochrome P450 family.</text>
</comment>
<dbReference type="InterPro" id="IPR001128">
    <property type="entry name" value="Cyt_P450"/>
</dbReference>
<dbReference type="PROSITE" id="PS00086">
    <property type="entry name" value="CYTOCHROME_P450"/>
    <property type="match status" value="1"/>
</dbReference>
<accession>A0AAN7URK9</accession>
<dbReference type="Gene3D" id="1.10.630.10">
    <property type="entry name" value="Cytochrome P450"/>
    <property type="match status" value="1"/>
</dbReference>
<dbReference type="GO" id="GO:0020037">
    <property type="term" value="F:heme binding"/>
    <property type="evidence" value="ECO:0007669"/>
    <property type="project" value="InterPro"/>
</dbReference>
<evidence type="ECO:0000313" key="10">
    <source>
        <dbReference type="EMBL" id="KAK5637615.1"/>
    </source>
</evidence>
<dbReference type="GO" id="GO:0004497">
    <property type="term" value="F:monooxygenase activity"/>
    <property type="evidence" value="ECO:0007669"/>
    <property type="project" value="UniProtKB-KW"/>
</dbReference>
<dbReference type="InterPro" id="IPR002403">
    <property type="entry name" value="Cyt_P450_E_grp-IV"/>
</dbReference>
<evidence type="ECO:0000256" key="7">
    <source>
        <dbReference type="ARBA" id="ARBA00023033"/>
    </source>
</evidence>
<proteinExistence type="inferred from homology"/>
<comment type="cofactor">
    <cofactor evidence="1 8">
        <name>heme</name>
        <dbReference type="ChEBI" id="CHEBI:30413"/>
    </cofactor>
</comment>
<evidence type="ECO:0000256" key="4">
    <source>
        <dbReference type="ARBA" id="ARBA00022723"/>
    </source>
</evidence>
<dbReference type="PRINTS" id="PR00465">
    <property type="entry name" value="EP450IV"/>
</dbReference>
<dbReference type="Proteomes" id="UP001305414">
    <property type="component" value="Unassembled WGS sequence"/>
</dbReference>
<evidence type="ECO:0000256" key="1">
    <source>
        <dbReference type="ARBA" id="ARBA00001971"/>
    </source>
</evidence>
<keyword evidence="7 9" id="KW-0503">Monooxygenase</keyword>
<evidence type="ECO:0000256" key="9">
    <source>
        <dbReference type="RuleBase" id="RU000461"/>
    </source>
</evidence>
<evidence type="ECO:0000256" key="2">
    <source>
        <dbReference type="ARBA" id="ARBA00010617"/>
    </source>
</evidence>
<dbReference type="InterPro" id="IPR036396">
    <property type="entry name" value="Cyt_P450_sf"/>
</dbReference>
<evidence type="ECO:0000256" key="5">
    <source>
        <dbReference type="ARBA" id="ARBA00023002"/>
    </source>
</evidence>
<reference evidence="10 11" key="1">
    <citation type="submission" date="2023-10" db="EMBL/GenBank/DDBJ databases">
        <title>Draft genome sequence of Xylaria bambusicola isolate GMP-LS, the root and basal stem rot pathogen of sugarcane in Indonesia.</title>
        <authorList>
            <person name="Selvaraj P."/>
            <person name="Muralishankar V."/>
            <person name="Muruganantham S."/>
            <person name="Sp S."/>
            <person name="Haryani S."/>
            <person name="Lau K.J.X."/>
            <person name="Naqvi N.I."/>
        </authorList>
    </citation>
    <scope>NUCLEOTIDE SEQUENCE [LARGE SCALE GENOMIC DNA]</scope>
    <source>
        <strain evidence="10">GMP-LS</strain>
    </source>
</reference>
<dbReference type="PANTHER" id="PTHR46206:SF2">
    <property type="entry name" value="CYTOCHROME P450 MONOOXYGENASE AUSG-RELATED"/>
    <property type="match status" value="1"/>
</dbReference>
<dbReference type="AlphaFoldDB" id="A0AAN7URK9"/>
<dbReference type="EMBL" id="JAWHQM010000165">
    <property type="protein sequence ID" value="KAK5637615.1"/>
    <property type="molecule type" value="Genomic_DNA"/>
</dbReference>
<keyword evidence="11" id="KW-1185">Reference proteome</keyword>
<keyword evidence="6 8" id="KW-0408">Iron</keyword>
<evidence type="ECO:0000256" key="3">
    <source>
        <dbReference type="ARBA" id="ARBA00022617"/>
    </source>
</evidence>
<keyword evidence="4 8" id="KW-0479">Metal-binding</keyword>
<evidence type="ECO:0000256" key="6">
    <source>
        <dbReference type="ARBA" id="ARBA00023004"/>
    </source>
</evidence>
<dbReference type="PRINTS" id="PR00385">
    <property type="entry name" value="P450"/>
</dbReference>
<dbReference type="GO" id="GO:0016705">
    <property type="term" value="F:oxidoreductase activity, acting on paired donors, with incorporation or reduction of molecular oxygen"/>
    <property type="evidence" value="ECO:0007669"/>
    <property type="project" value="InterPro"/>
</dbReference>
<dbReference type="PANTHER" id="PTHR46206">
    <property type="entry name" value="CYTOCHROME P450"/>
    <property type="match status" value="1"/>
</dbReference>
<organism evidence="10 11">
    <name type="scientific">Xylaria bambusicola</name>
    <dbReference type="NCBI Taxonomy" id="326684"/>
    <lineage>
        <taxon>Eukaryota</taxon>
        <taxon>Fungi</taxon>
        <taxon>Dikarya</taxon>
        <taxon>Ascomycota</taxon>
        <taxon>Pezizomycotina</taxon>
        <taxon>Sordariomycetes</taxon>
        <taxon>Xylariomycetidae</taxon>
        <taxon>Xylariales</taxon>
        <taxon>Xylariaceae</taxon>
        <taxon>Xylaria</taxon>
    </lineage>
</organism>
<sequence>MISMSSLPLLTGLYLSTYTQAQQYVIFFVALIGATLVYSTLNNRKQPPVVNPPKLFDFTGGSNKIDFLQRSYEIINDTSKANSDRPFTVNTDVGTVIVLPPKFTEEIKNNPQLDFMKTIEDEFHGSLPGFEVFNKGLASDILIQVAKKQLTKSLNKITGPLSKESAFALYRILGDSPEWQEFGLRGVNLSLVAQLSSRVFLGEKLCRNPEWLDVTSQYPPTAMNAAFKLRLYPKLLQPLVNWFLPECQLLRRQQARARSMIVPVIEERKAEKRRALEAGLPVPTYDDAIDWAEEEAKQFTYEPAHFQLAMSTAAIHTSSDLLSQTLLEILAHPELIQPLRNEIIEVLRIHGWTKSGLYNLKLMDSIMKETQRLKPIQMVSMQRVAAAEIHLSDGTIISKGAKIAVADTLRLDEGIYEEPSKFDGYRFLNMRNDSGNEHSAQLVATGPKSLGFGHGTHSCPGRFFASNELKVALCHLILKYDLELSAGTTPEVSWYGWNLTPNQGAKIRVRRRKEEVDIDSCERH</sequence>
<dbReference type="SUPFAM" id="SSF48264">
    <property type="entry name" value="Cytochrome P450"/>
    <property type="match status" value="1"/>
</dbReference>
<name>A0AAN7URK9_9PEZI</name>
<dbReference type="Pfam" id="PF00067">
    <property type="entry name" value="p450"/>
    <property type="match status" value="1"/>
</dbReference>
<dbReference type="GO" id="GO:0005506">
    <property type="term" value="F:iron ion binding"/>
    <property type="evidence" value="ECO:0007669"/>
    <property type="project" value="InterPro"/>
</dbReference>
<dbReference type="InterPro" id="IPR017972">
    <property type="entry name" value="Cyt_P450_CS"/>
</dbReference>
<feature type="binding site" description="axial binding residue" evidence="8">
    <location>
        <position position="459"/>
    </location>
    <ligand>
        <name>heme</name>
        <dbReference type="ChEBI" id="CHEBI:30413"/>
    </ligand>
    <ligandPart>
        <name>Fe</name>
        <dbReference type="ChEBI" id="CHEBI:18248"/>
    </ligandPart>
</feature>
<evidence type="ECO:0008006" key="12">
    <source>
        <dbReference type="Google" id="ProtNLM"/>
    </source>
</evidence>
<comment type="caution">
    <text evidence="10">The sequence shown here is derived from an EMBL/GenBank/DDBJ whole genome shotgun (WGS) entry which is preliminary data.</text>
</comment>
<dbReference type="CDD" id="cd11041">
    <property type="entry name" value="CYP503A1-like"/>
    <property type="match status" value="1"/>
</dbReference>
<keyword evidence="3 8" id="KW-0349">Heme</keyword>
<gene>
    <name evidence="10" type="ORF">RRF57_013330</name>
</gene>
<evidence type="ECO:0000256" key="8">
    <source>
        <dbReference type="PIRSR" id="PIRSR602403-1"/>
    </source>
</evidence>
<evidence type="ECO:0000313" key="11">
    <source>
        <dbReference type="Proteomes" id="UP001305414"/>
    </source>
</evidence>